<dbReference type="EMBL" id="ML006691">
    <property type="protein sequence ID" value="RKP16309.1"/>
    <property type="molecule type" value="Genomic_DNA"/>
</dbReference>
<evidence type="ECO:0000313" key="2">
    <source>
        <dbReference type="Proteomes" id="UP000281549"/>
    </source>
</evidence>
<evidence type="ECO:0000313" key="1">
    <source>
        <dbReference type="EMBL" id="RKP16309.1"/>
    </source>
</evidence>
<accession>A0A4V1IYZ8</accession>
<reference evidence="2" key="1">
    <citation type="journal article" date="2018" name="Nat. Microbiol.">
        <title>Leveraging single-cell genomics to expand the fungal tree of life.</title>
        <authorList>
            <person name="Ahrendt S.R."/>
            <person name="Quandt C.A."/>
            <person name="Ciobanu D."/>
            <person name="Clum A."/>
            <person name="Salamov A."/>
            <person name="Andreopoulos B."/>
            <person name="Cheng J.F."/>
            <person name="Woyke T."/>
            <person name="Pelin A."/>
            <person name="Henrissat B."/>
            <person name="Reynolds N.K."/>
            <person name="Benny G.L."/>
            <person name="Smith M.E."/>
            <person name="James T.Y."/>
            <person name="Grigoriev I.V."/>
        </authorList>
    </citation>
    <scope>NUCLEOTIDE SEQUENCE [LARGE SCALE GENOMIC DNA]</scope>
    <source>
        <strain evidence="2">CSF55</strain>
    </source>
</reference>
<name>A0A4V1IYZ8_ROZAC</name>
<sequence length="131" mass="14907">MWESQVQYFEYRDGLAATDFGQAEFENETFIGDCDILTSSNISNINESTNKLKREKLDLPRAISELGMSIRDGFFAIGHGRIDSNIQNIQAQKEQNELITKLNETTKAMTKLSESMNQFVNVFAEAMNKLK</sequence>
<dbReference type="AlphaFoldDB" id="A0A4V1IYZ8"/>
<proteinExistence type="predicted"/>
<organism evidence="1 2">
    <name type="scientific">Rozella allomycis (strain CSF55)</name>
    <dbReference type="NCBI Taxonomy" id="988480"/>
    <lineage>
        <taxon>Eukaryota</taxon>
        <taxon>Fungi</taxon>
        <taxon>Fungi incertae sedis</taxon>
        <taxon>Cryptomycota</taxon>
        <taxon>Cryptomycota incertae sedis</taxon>
        <taxon>Rozella</taxon>
    </lineage>
</organism>
<dbReference type="Proteomes" id="UP000281549">
    <property type="component" value="Unassembled WGS sequence"/>
</dbReference>
<gene>
    <name evidence="1" type="ORF">ROZALSC1DRAFT_25422</name>
</gene>
<protein>
    <submittedName>
        <fullName evidence="1">Uncharacterized protein</fullName>
    </submittedName>
</protein>